<dbReference type="InterPro" id="IPR003488">
    <property type="entry name" value="DprA"/>
</dbReference>
<gene>
    <name evidence="3" type="ORF">MI149_29780</name>
</gene>
<keyword evidence="3" id="KW-0614">Plasmid</keyword>
<evidence type="ECO:0000259" key="2">
    <source>
        <dbReference type="Pfam" id="PF02481"/>
    </source>
</evidence>
<evidence type="ECO:0000313" key="4">
    <source>
        <dbReference type="Proteomes" id="UP001055337"/>
    </source>
</evidence>
<comment type="similarity">
    <text evidence="1">Belongs to the DprA/Smf family.</text>
</comment>
<dbReference type="Pfam" id="PF02481">
    <property type="entry name" value="DNA_processg_A"/>
    <property type="match status" value="1"/>
</dbReference>
<name>A0ABY3TTF3_9MYCO</name>
<reference evidence="3" key="1">
    <citation type="submission" date="2022-08" db="EMBL/GenBank/DDBJ databases">
        <title>Whole genome sequencing of non-tuberculosis mycobacteria type-strains.</title>
        <authorList>
            <person name="Igarashi Y."/>
            <person name="Osugi A."/>
            <person name="Mitarai S."/>
        </authorList>
    </citation>
    <scope>NUCLEOTIDE SEQUENCE</scope>
    <source>
        <strain evidence="3">JCM 16369</strain>
    </source>
</reference>
<geneLocation type="plasmid" evidence="3 4">
    <name>unnamed</name>
</geneLocation>
<evidence type="ECO:0000256" key="1">
    <source>
        <dbReference type="ARBA" id="ARBA00006525"/>
    </source>
</evidence>
<sequence length="314" mass="32977">MESDAHAEHIAMLALLQERPALAGQRRGDTSWPAISAEVSLRGSACALWQDLHPLTFDGMDFQPDLDRAHARLASWRDGDFRLITVLDDDYPMQLRTVHDMPPILFVKGHLHADDVGVSVVGARAASQRGRAMAAHIATGLAERGIMVISGLAAGIDTAAHRATLAAGGLPIGVIGTGISGVYPDNDASAQLHRQVATAGALVSQFWPNAPPHRHNFPLRNATMSGLGYASVIVEAGEHSGTRVQARAALAHGRPVILTDTVAAGTQWGQALTGRPGVYVASSTADVLGLVEELITAARNTDLVSLPGACDDAQ</sequence>
<protein>
    <submittedName>
        <fullName evidence="3">DNA-protecting protein DprA</fullName>
    </submittedName>
</protein>
<dbReference type="PANTHER" id="PTHR43022">
    <property type="entry name" value="PROTEIN SMF"/>
    <property type="match status" value="1"/>
</dbReference>
<accession>A0ABY3TTF3</accession>
<dbReference type="SUPFAM" id="SSF102405">
    <property type="entry name" value="MCP/YpsA-like"/>
    <property type="match status" value="1"/>
</dbReference>
<proteinExistence type="inferred from homology"/>
<dbReference type="Gene3D" id="3.40.50.450">
    <property type="match status" value="1"/>
</dbReference>
<dbReference type="RefSeq" id="WP_240180692.1">
    <property type="nucleotide sequence ID" value="NZ_CP092363.2"/>
</dbReference>
<keyword evidence="4" id="KW-1185">Reference proteome</keyword>
<dbReference type="PANTHER" id="PTHR43022:SF1">
    <property type="entry name" value="PROTEIN SMF"/>
    <property type="match status" value="1"/>
</dbReference>
<dbReference type="Proteomes" id="UP001055337">
    <property type="component" value="Plasmid unnamed"/>
</dbReference>
<dbReference type="EMBL" id="CP092363">
    <property type="protein sequence ID" value="ULN44687.1"/>
    <property type="molecule type" value="Genomic_DNA"/>
</dbReference>
<feature type="domain" description="Smf/DprA SLOG" evidence="2">
    <location>
        <begin position="83"/>
        <end position="260"/>
    </location>
</feature>
<evidence type="ECO:0000313" key="3">
    <source>
        <dbReference type="EMBL" id="ULN44687.1"/>
    </source>
</evidence>
<organism evidence="3 4">
    <name type="scientific">Mycolicibacterium crocinum</name>
    <dbReference type="NCBI Taxonomy" id="388459"/>
    <lineage>
        <taxon>Bacteria</taxon>
        <taxon>Bacillati</taxon>
        <taxon>Actinomycetota</taxon>
        <taxon>Actinomycetes</taxon>
        <taxon>Mycobacteriales</taxon>
        <taxon>Mycobacteriaceae</taxon>
        <taxon>Mycolicibacterium</taxon>
    </lineage>
</organism>
<dbReference type="InterPro" id="IPR057666">
    <property type="entry name" value="DrpA_SLOG"/>
</dbReference>